<dbReference type="InterPro" id="IPR036457">
    <property type="entry name" value="PPM-type-like_dom_sf"/>
</dbReference>
<keyword evidence="3" id="KW-1185">Reference proteome</keyword>
<organism evidence="2 3">
    <name type="scientific">Thalictrum thalictroides</name>
    <name type="common">Rue-anemone</name>
    <name type="synonym">Anemone thalictroides</name>
    <dbReference type="NCBI Taxonomy" id="46969"/>
    <lineage>
        <taxon>Eukaryota</taxon>
        <taxon>Viridiplantae</taxon>
        <taxon>Streptophyta</taxon>
        <taxon>Embryophyta</taxon>
        <taxon>Tracheophyta</taxon>
        <taxon>Spermatophyta</taxon>
        <taxon>Magnoliopsida</taxon>
        <taxon>Ranunculales</taxon>
        <taxon>Ranunculaceae</taxon>
        <taxon>Thalictroideae</taxon>
        <taxon>Thalictrum</taxon>
    </lineage>
</organism>
<dbReference type="GO" id="GO:0004722">
    <property type="term" value="F:protein serine/threonine phosphatase activity"/>
    <property type="evidence" value="ECO:0007669"/>
    <property type="project" value="InterPro"/>
</dbReference>
<sequence length="213" mass="24582">MQNWNSVLQLLQNWPTWNCRDVATEIWACLLYAVIWTVWRIRNAVIFDDVSTVAGMAVQNIKSAIWQWLNMSLRAMELRNKPDFWTETEKAIKRAYRITDTKILERRQQILKVELSVDHEPSKERANIESRGGFVSNLPGDVVRLAVARAFGDKSLKEHLSSVPDVSLEMIVKGTEFFILGSDRLWVEIKDPQVAAKHLAEEAFSRKSRDDVL</sequence>
<gene>
    <name evidence="2" type="ORF">FRX31_004387</name>
</gene>
<dbReference type="PROSITE" id="PS51746">
    <property type="entry name" value="PPM_2"/>
    <property type="match status" value="1"/>
</dbReference>
<evidence type="ECO:0000313" key="2">
    <source>
        <dbReference type="EMBL" id="KAF5206026.1"/>
    </source>
</evidence>
<comment type="caution">
    <text evidence="2">The sequence shown here is derived from an EMBL/GenBank/DDBJ whole genome shotgun (WGS) entry which is preliminary data.</text>
</comment>
<dbReference type="OrthoDB" id="10264738at2759"/>
<feature type="domain" description="PPM-type phosphatase" evidence="1">
    <location>
        <begin position="1"/>
        <end position="213"/>
    </location>
</feature>
<reference evidence="2 3" key="1">
    <citation type="submission" date="2020-06" db="EMBL/GenBank/DDBJ databases">
        <title>Transcriptomic and genomic resources for Thalictrum thalictroides and T. hernandezii: Facilitating candidate gene discovery in an emerging model plant lineage.</title>
        <authorList>
            <person name="Arias T."/>
            <person name="Riano-Pachon D.M."/>
            <person name="Di Stilio V.S."/>
        </authorList>
    </citation>
    <scope>NUCLEOTIDE SEQUENCE [LARGE SCALE GENOMIC DNA]</scope>
    <source>
        <strain evidence="3">cv. WT478/WT964</strain>
        <tissue evidence="2">Leaves</tissue>
    </source>
</reference>
<evidence type="ECO:0000313" key="3">
    <source>
        <dbReference type="Proteomes" id="UP000554482"/>
    </source>
</evidence>
<dbReference type="Gene3D" id="3.60.40.10">
    <property type="entry name" value="PPM-type phosphatase domain"/>
    <property type="match status" value="1"/>
</dbReference>
<dbReference type="PANTHER" id="PTHR47992">
    <property type="entry name" value="PROTEIN PHOSPHATASE"/>
    <property type="match status" value="1"/>
</dbReference>
<protein>
    <submittedName>
        <fullName evidence="2">Phosphatase 2C family protein</fullName>
    </submittedName>
</protein>
<dbReference type="InterPro" id="IPR001932">
    <property type="entry name" value="PPM-type_phosphatase-like_dom"/>
</dbReference>
<dbReference type="SUPFAM" id="SSF81606">
    <property type="entry name" value="PP2C-like"/>
    <property type="match status" value="1"/>
</dbReference>
<proteinExistence type="predicted"/>
<name>A0A7J6X8A9_THATH</name>
<dbReference type="CDD" id="cd00143">
    <property type="entry name" value="PP2Cc"/>
    <property type="match status" value="1"/>
</dbReference>
<dbReference type="AlphaFoldDB" id="A0A7J6X8A9"/>
<dbReference type="InterPro" id="IPR015655">
    <property type="entry name" value="PP2C"/>
</dbReference>
<dbReference type="Pfam" id="PF00481">
    <property type="entry name" value="PP2C"/>
    <property type="match status" value="1"/>
</dbReference>
<evidence type="ECO:0000259" key="1">
    <source>
        <dbReference type="PROSITE" id="PS51746"/>
    </source>
</evidence>
<dbReference type="EMBL" id="JABWDY010003338">
    <property type="protein sequence ID" value="KAF5206026.1"/>
    <property type="molecule type" value="Genomic_DNA"/>
</dbReference>
<dbReference type="Proteomes" id="UP000554482">
    <property type="component" value="Unassembled WGS sequence"/>
</dbReference>
<accession>A0A7J6X8A9</accession>